<dbReference type="PIRSF" id="PIRSF005087">
    <property type="entry name" value="NrdI"/>
    <property type="match status" value="1"/>
</dbReference>
<comment type="caution">
    <text evidence="5">The sequence shown here is derived from an EMBL/GenBank/DDBJ whole genome shotgun (WGS) entry which is preliminary data.</text>
</comment>
<protein>
    <recommendedName>
        <fullName evidence="3 4">Protein NrdI</fullName>
    </recommendedName>
</protein>
<dbReference type="EMBL" id="JRNH01000011">
    <property type="protein sequence ID" value="KGF20793.1"/>
    <property type="molecule type" value="Genomic_DNA"/>
</dbReference>
<accession>A0A095YEZ3</accession>
<evidence type="ECO:0000256" key="4">
    <source>
        <dbReference type="HAMAP-Rule" id="MF_00128"/>
    </source>
</evidence>
<dbReference type="RefSeq" id="WP_035755106.1">
    <property type="nucleotide sequence ID" value="NZ_JRNH01000011.1"/>
</dbReference>
<dbReference type="SUPFAM" id="SSF52218">
    <property type="entry name" value="Flavoproteins"/>
    <property type="match status" value="1"/>
</dbReference>
<dbReference type="NCBIfam" id="TIGR00333">
    <property type="entry name" value="nrdI"/>
    <property type="match status" value="1"/>
</dbReference>
<evidence type="ECO:0000256" key="3">
    <source>
        <dbReference type="ARBA" id="ARBA00020129"/>
    </source>
</evidence>
<dbReference type="InterPro" id="IPR004465">
    <property type="entry name" value="RNR_NrdI"/>
</dbReference>
<dbReference type="Pfam" id="PF07972">
    <property type="entry name" value="Flavodoxin_NdrI"/>
    <property type="match status" value="1"/>
</dbReference>
<dbReference type="Gene3D" id="3.40.50.360">
    <property type="match status" value="1"/>
</dbReference>
<evidence type="ECO:0000256" key="2">
    <source>
        <dbReference type="ARBA" id="ARBA00009942"/>
    </source>
</evidence>
<evidence type="ECO:0000313" key="5">
    <source>
        <dbReference type="EMBL" id="KGF20793.1"/>
    </source>
</evidence>
<dbReference type="PANTHER" id="PTHR37297">
    <property type="entry name" value="PROTEIN NRDI"/>
    <property type="match status" value="1"/>
</dbReference>
<gene>
    <name evidence="4" type="primary">nrdI</name>
    <name evidence="5" type="ORF">HMPREF2128_03490</name>
</gene>
<dbReference type="AlphaFoldDB" id="A0A095YEZ3"/>
<dbReference type="HAMAP" id="MF_00128">
    <property type="entry name" value="NrdI"/>
    <property type="match status" value="1"/>
</dbReference>
<proteinExistence type="inferred from homology"/>
<name>A0A095YEZ3_9MICC</name>
<dbReference type="GO" id="GO:0010181">
    <property type="term" value="F:FMN binding"/>
    <property type="evidence" value="ECO:0007669"/>
    <property type="project" value="InterPro"/>
</dbReference>
<comment type="function">
    <text evidence="1 4">Probably involved in ribonucleotide reductase function.</text>
</comment>
<evidence type="ECO:0000313" key="6">
    <source>
        <dbReference type="Proteomes" id="UP000053528"/>
    </source>
</evidence>
<dbReference type="InterPro" id="IPR029039">
    <property type="entry name" value="Flavoprotein-like_sf"/>
</dbReference>
<sequence length="159" mass="17963">MATTLVPEQAESAPEKEIEKTRERLIYYSSASGNTHRFVTKLNRRAARIPMHRSEPDLVAETDYVLLVPTYGGTKGERSILPQILNFLREPQNRKYLRGVMGAGNSNFGAQYNIAAHKIAAKLDVPLLYTFEIMGTEEDVARVNEGLDEFWTHLSLNPQ</sequence>
<comment type="similarity">
    <text evidence="2 4">Belongs to the NrdI family.</text>
</comment>
<reference evidence="5 6" key="1">
    <citation type="submission" date="2014-07" db="EMBL/GenBank/DDBJ databases">
        <authorList>
            <person name="McCorrison J."/>
            <person name="Sanka R."/>
            <person name="Torralba M."/>
            <person name="Gillis M."/>
            <person name="Haft D.H."/>
            <person name="Methe B."/>
            <person name="Sutton G."/>
            <person name="Nelson K.E."/>
        </authorList>
    </citation>
    <scope>NUCLEOTIDE SEQUENCE [LARGE SCALE GENOMIC DNA]</scope>
    <source>
        <strain evidence="5 6">DNF00011</strain>
    </source>
</reference>
<evidence type="ECO:0000256" key="1">
    <source>
        <dbReference type="ARBA" id="ARBA00003999"/>
    </source>
</evidence>
<dbReference type="InterPro" id="IPR020852">
    <property type="entry name" value="RNR_Ib_NrdI_bac"/>
</dbReference>
<dbReference type="PANTHER" id="PTHR37297:SF1">
    <property type="entry name" value="PROTEIN NRDI"/>
    <property type="match status" value="1"/>
</dbReference>
<dbReference type="Proteomes" id="UP000053528">
    <property type="component" value="Unassembled WGS sequence"/>
</dbReference>
<organism evidence="5 6">
    <name type="scientific">Pseudoglutamicibacter albus DNF00011</name>
    <dbReference type="NCBI Taxonomy" id="1401063"/>
    <lineage>
        <taxon>Bacteria</taxon>
        <taxon>Bacillati</taxon>
        <taxon>Actinomycetota</taxon>
        <taxon>Actinomycetes</taxon>
        <taxon>Micrococcales</taxon>
        <taxon>Micrococcaceae</taxon>
        <taxon>Pseudoglutamicibacter</taxon>
    </lineage>
</organism>